<dbReference type="PANTHER" id="PTHR15004">
    <property type="entry name" value="GLUTAMYL-TRNA(GLN) AMIDOTRANSFERASE SUBUNIT C, MITOCHONDRIAL"/>
    <property type="match status" value="1"/>
</dbReference>
<dbReference type="InterPro" id="IPR003837">
    <property type="entry name" value="GatC"/>
</dbReference>
<accession>A0AB34H3Q8</accession>
<dbReference type="AlphaFoldDB" id="A0AB34H3Q8"/>
<proteinExistence type="predicted"/>
<dbReference type="GO" id="GO:0030956">
    <property type="term" value="C:glutamyl-tRNA(Gln) amidotransferase complex"/>
    <property type="evidence" value="ECO:0007669"/>
    <property type="project" value="TreeGrafter"/>
</dbReference>
<dbReference type="GO" id="GO:0006450">
    <property type="term" value="P:regulation of translational fidelity"/>
    <property type="evidence" value="ECO:0007669"/>
    <property type="project" value="InterPro"/>
</dbReference>
<dbReference type="SUPFAM" id="SSF141000">
    <property type="entry name" value="Glu-tRNAGln amidotransferase C subunit"/>
    <property type="match status" value="1"/>
</dbReference>
<organism evidence="1 2">
    <name type="scientific">Eschrichtius robustus</name>
    <name type="common">California gray whale</name>
    <name type="synonym">Eschrichtius gibbosus</name>
    <dbReference type="NCBI Taxonomy" id="9764"/>
    <lineage>
        <taxon>Eukaryota</taxon>
        <taxon>Metazoa</taxon>
        <taxon>Chordata</taxon>
        <taxon>Craniata</taxon>
        <taxon>Vertebrata</taxon>
        <taxon>Euteleostomi</taxon>
        <taxon>Mammalia</taxon>
        <taxon>Eutheria</taxon>
        <taxon>Laurasiatheria</taxon>
        <taxon>Artiodactyla</taxon>
        <taxon>Whippomorpha</taxon>
        <taxon>Cetacea</taxon>
        <taxon>Mysticeti</taxon>
        <taxon>Eschrichtiidae</taxon>
        <taxon>Eschrichtius</taxon>
    </lineage>
</organism>
<dbReference type="GO" id="GO:0070681">
    <property type="term" value="P:glutaminyl-tRNAGln biosynthesis via transamidation"/>
    <property type="evidence" value="ECO:0007669"/>
    <property type="project" value="TreeGrafter"/>
</dbReference>
<protein>
    <recommendedName>
        <fullName evidence="3">Glutamyl-tRNA(Gln) amidotransferase subunit C, mitochondrial</fullName>
    </recommendedName>
</protein>
<comment type="caution">
    <text evidence="1">The sequence shown here is derived from an EMBL/GenBank/DDBJ whole genome shotgun (WGS) entry which is preliminary data.</text>
</comment>
<sequence length="97" mass="10637">MEPLALADFGSGEAVARPEKAIAFAYRLCAVATDRVGPVQSVLEDGCLCLRSDNVVEGNCAEELLQNSRRDVEEYFVALPGRISWPKLDEKEPLSHC</sequence>
<dbReference type="EMBL" id="JAIQCJ010002000">
    <property type="protein sequence ID" value="KAJ8786058.1"/>
    <property type="molecule type" value="Genomic_DNA"/>
</dbReference>
<evidence type="ECO:0000313" key="2">
    <source>
        <dbReference type="Proteomes" id="UP001159641"/>
    </source>
</evidence>
<gene>
    <name evidence="1" type="ORF">J1605_006638</name>
</gene>
<evidence type="ECO:0000313" key="1">
    <source>
        <dbReference type="EMBL" id="KAJ8786058.1"/>
    </source>
</evidence>
<dbReference type="Proteomes" id="UP001159641">
    <property type="component" value="Unassembled WGS sequence"/>
</dbReference>
<dbReference type="GO" id="GO:0005739">
    <property type="term" value="C:mitochondrion"/>
    <property type="evidence" value="ECO:0007669"/>
    <property type="project" value="TreeGrafter"/>
</dbReference>
<dbReference type="InterPro" id="IPR036113">
    <property type="entry name" value="Asp/Glu-ADT_sf_sub_c"/>
</dbReference>
<name>A0AB34H3Q8_ESCRO</name>
<dbReference type="GO" id="GO:0032543">
    <property type="term" value="P:mitochondrial translation"/>
    <property type="evidence" value="ECO:0007669"/>
    <property type="project" value="TreeGrafter"/>
</dbReference>
<keyword evidence="2" id="KW-1185">Reference proteome</keyword>
<evidence type="ECO:0008006" key="3">
    <source>
        <dbReference type="Google" id="ProtNLM"/>
    </source>
</evidence>
<dbReference type="PANTHER" id="PTHR15004:SF0">
    <property type="entry name" value="GLUTAMYL-TRNA(GLN) AMIDOTRANSFERASE SUBUNIT C, MITOCHONDRIAL"/>
    <property type="match status" value="1"/>
</dbReference>
<reference evidence="1 2" key="1">
    <citation type="submission" date="2022-11" db="EMBL/GenBank/DDBJ databases">
        <title>Whole genome sequence of Eschrichtius robustus ER-17-0199.</title>
        <authorList>
            <person name="Bruniche-Olsen A."/>
            <person name="Black A.N."/>
            <person name="Fields C.J."/>
            <person name="Walden K."/>
            <person name="Dewoody J.A."/>
        </authorList>
    </citation>
    <scope>NUCLEOTIDE SEQUENCE [LARGE SCALE GENOMIC DNA]</scope>
    <source>
        <strain evidence="1">ER-17-0199</strain>
        <tissue evidence="1">Blubber</tissue>
    </source>
</reference>